<reference evidence="1" key="1">
    <citation type="journal article" date="2005" name="PLoS Biol.">
        <title>The genomes of Oryza sativa: a history of duplications.</title>
        <authorList>
            <person name="Yu J."/>
            <person name="Wang J."/>
            <person name="Lin W."/>
            <person name="Li S."/>
            <person name="Li H."/>
            <person name="Zhou J."/>
            <person name="Ni P."/>
            <person name="Dong W."/>
            <person name="Hu S."/>
            <person name="Zeng C."/>
            <person name="Zhang J."/>
            <person name="Zhang Y."/>
            <person name="Li R."/>
            <person name="Xu Z."/>
            <person name="Li S."/>
            <person name="Li X."/>
            <person name="Zheng H."/>
            <person name="Cong L."/>
            <person name="Lin L."/>
            <person name="Yin J."/>
            <person name="Geng J."/>
            <person name="Li G."/>
            <person name="Shi J."/>
            <person name="Liu J."/>
            <person name="Lv H."/>
            <person name="Li J."/>
            <person name="Wang J."/>
            <person name="Deng Y."/>
            <person name="Ran L."/>
            <person name="Shi X."/>
            <person name="Wang X."/>
            <person name="Wu Q."/>
            <person name="Li C."/>
            <person name="Ren X."/>
            <person name="Wang J."/>
            <person name="Wang X."/>
            <person name="Li D."/>
            <person name="Liu D."/>
            <person name="Zhang X."/>
            <person name="Ji Z."/>
            <person name="Zhao W."/>
            <person name="Sun Y."/>
            <person name="Zhang Z."/>
            <person name="Bao J."/>
            <person name="Han Y."/>
            <person name="Dong L."/>
            <person name="Ji J."/>
            <person name="Chen P."/>
            <person name="Wu S."/>
            <person name="Liu J."/>
            <person name="Xiao Y."/>
            <person name="Bu D."/>
            <person name="Tan J."/>
            <person name="Yang L."/>
            <person name="Ye C."/>
            <person name="Zhang J."/>
            <person name="Xu J."/>
            <person name="Zhou Y."/>
            <person name="Yu Y."/>
            <person name="Zhang B."/>
            <person name="Zhuang S."/>
            <person name="Wei H."/>
            <person name="Liu B."/>
            <person name="Lei M."/>
            <person name="Yu H."/>
            <person name="Li Y."/>
            <person name="Xu H."/>
            <person name="Wei S."/>
            <person name="He X."/>
            <person name="Fang L."/>
            <person name="Zhang Z."/>
            <person name="Zhang Y."/>
            <person name="Huang X."/>
            <person name="Su Z."/>
            <person name="Tong W."/>
            <person name="Li J."/>
            <person name="Tong Z."/>
            <person name="Li S."/>
            <person name="Ye J."/>
            <person name="Wang L."/>
            <person name="Fang L."/>
            <person name="Lei T."/>
            <person name="Chen C."/>
            <person name="Chen H."/>
            <person name="Xu Z."/>
            <person name="Li H."/>
            <person name="Huang H."/>
            <person name="Zhang F."/>
            <person name="Xu H."/>
            <person name="Li N."/>
            <person name="Zhao C."/>
            <person name="Li S."/>
            <person name="Dong L."/>
            <person name="Huang Y."/>
            <person name="Li L."/>
            <person name="Xi Y."/>
            <person name="Qi Q."/>
            <person name="Li W."/>
            <person name="Zhang B."/>
            <person name="Hu W."/>
            <person name="Zhang Y."/>
            <person name="Tian X."/>
            <person name="Jiao Y."/>
            <person name="Liang X."/>
            <person name="Jin J."/>
            <person name="Gao L."/>
            <person name="Zheng W."/>
            <person name="Hao B."/>
            <person name="Liu S."/>
            <person name="Wang W."/>
            <person name="Yuan L."/>
            <person name="Cao M."/>
            <person name="McDermott J."/>
            <person name="Samudrala R."/>
            <person name="Wang J."/>
            <person name="Wong G.K."/>
            <person name="Yang H."/>
        </authorList>
    </citation>
    <scope>NUCLEOTIDE SEQUENCE [LARGE SCALE GENOMIC DNA]</scope>
</reference>
<protein>
    <submittedName>
        <fullName evidence="1">Uncharacterized protein</fullName>
    </submittedName>
</protein>
<name>A0A8J8Y4M5_ORYSJ</name>
<dbReference type="EMBL" id="CM000139">
    <property type="protein sequence ID" value="EAZ22336.1"/>
    <property type="molecule type" value="Genomic_DNA"/>
</dbReference>
<sequence length="93" mass="10358">MASWAAKSRVRATAGWLLSNGGDAGRCSPFDCSSSIPLPWSRGRDNGAPSKSRVKCYGLCLTPKYLIVFPFIFHRHCHPSLRGFDNEKKCQQQ</sequence>
<accession>A0A8J8Y4M5</accession>
<gene>
    <name evidence="1" type="ORF">OsJ_05991</name>
</gene>
<dbReference type="AlphaFoldDB" id="A0A8J8Y4M5"/>
<organism evidence="1">
    <name type="scientific">Oryza sativa subsp. japonica</name>
    <name type="common">Rice</name>
    <dbReference type="NCBI Taxonomy" id="39947"/>
    <lineage>
        <taxon>Eukaryota</taxon>
        <taxon>Viridiplantae</taxon>
        <taxon>Streptophyta</taxon>
        <taxon>Embryophyta</taxon>
        <taxon>Tracheophyta</taxon>
        <taxon>Spermatophyta</taxon>
        <taxon>Magnoliopsida</taxon>
        <taxon>Liliopsida</taxon>
        <taxon>Poales</taxon>
        <taxon>Poaceae</taxon>
        <taxon>BOP clade</taxon>
        <taxon>Oryzoideae</taxon>
        <taxon>Oryzeae</taxon>
        <taxon>Oryzinae</taxon>
        <taxon>Oryza</taxon>
        <taxon>Oryza sativa</taxon>
    </lineage>
</organism>
<evidence type="ECO:0000313" key="1">
    <source>
        <dbReference type="EMBL" id="EAZ22336.1"/>
    </source>
</evidence>
<dbReference type="Proteomes" id="UP000007752">
    <property type="component" value="Chromosome 2"/>
</dbReference>
<reference evidence="1" key="2">
    <citation type="submission" date="2008-12" db="EMBL/GenBank/DDBJ databases">
        <title>Improved gene annotation of the rice (Oryza sativa) genomes.</title>
        <authorList>
            <person name="Wang J."/>
            <person name="Li R."/>
            <person name="Fan W."/>
            <person name="Huang Q."/>
            <person name="Zhang J."/>
            <person name="Zhou Y."/>
            <person name="Hu Y."/>
            <person name="Zi S."/>
            <person name="Li J."/>
            <person name="Ni P."/>
            <person name="Zheng H."/>
            <person name="Zhang Y."/>
            <person name="Zhao M."/>
            <person name="Hao Q."/>
            <person name="McDermott J."/>
            <person name="Samudrala R."/>
            <person name="Kristiansen K."/>
            <person name="Wong G.K.-S."/>
        </authorList>
    </citation>
    <scope>NUCLEOTIDE SEQUENCE</scope>
</reference>
<proteinExistence type="predicted"/>